<dbReference type="GO" id="GO:0004222">
    <property type="term" value="F:metalloendopeptidase activity"/>
    <property type="evidence" value="ECO:0007669"/>
    <property type="project" value="TreeGrafter"/>
</dbReference>
<feature type="domain" description="M23ase beta-sheet core" evidence="1">
    <location>
        <begin position="42"/>
        <end position="138"/>
    </location>
</feature>
<organism evidence="2 3">
    <name type="scientific">Bacillus cereus</name>
    <dbReference type="NCBI Taxonomy" id="1396"/>
    <lineage>
        <taxon>Bacteria</taxon>
        <taxon>Bacillati</taxon>
        <taxon>Bacillota</taxon>
        <taxon>Bacilli</taxon>
        <taxon>Bacillales</taxon>
        <taxon>Bacillaceae</taxon>
        <taxon>Bacillus</taxon>
        <taxon>Bacillus cereus group</taxon>
    </lineage>
</organism>
<dbReference type="Pfam" id="PF01551">
    <property type="entry name" value="Peptidase_M23"/>
    <property type="match status" value="1"/>
</dbReference>
<dbReference type="Gene3D" id="2.70.70.10">
    <property type="entry name" value="Glucose Permease (Domain IIA)"/>
    <property type="match status" value="1"/>
</dbReference>
<reference evidence="2 3" key="1">
    <citation type="submission" date="2017-09" db="EMBL/GenBank/DDBJ databases">
        <title>Large-scale bioinformatics analysis of Bacillus genomes uncovers conserved roles of natural products in bacterial physiology.</title>
        <authorList>
            <consortium name="Agbiome Team Llc"/>
            <person name="Bleich R.M."/>
            <person name="Grubbs K.J."/>
            <person name="Santa Maria K.C."/>
            <person name="Allen S.E."/>
            <person name="Farag S."/>
            <person name="Shank E.A."/>
            <person name="Bowers A."/>
        </authorList>
    </citation>
    <scope>NUCLEOTIDE SEQUENCE [LARGE SCALE GENOMIC DNA]</scope>
    <source>
        <strain evidence="2 3">AFS060282</strain>
    </source>
</reference>
<proteinExistence type="predicted"/>
<accession>A0A9X7G584</accession>
<dbReference type="RefSeq" id="WP_141545231.1">
    <property type="nucleotide sequence ID" value="NZ_NVDQ01000041.1"/>
</dbReference>
<dbReference type="PANTHER" id="PTHR21666:SF270">
    <property type="entry name" value="MUREIN HYDROLASE ACTIVATOR ENVC"/>
    <property type="match status" value="1"/>
</dbReference>
<dbReference type="AlphaFoldDB" id="A0A9X7G584"/>
<evidence type="ECO:0000313" key="2">
    <source>
        <dbReference type="EMBL" id="PFV02328.1"/>
    </source>
</evidence>
<dbReference type="InterPro" id="IPR011055">
    <property type="entry name" value="Dup_hybrid_motif"/>
</dbReference>
<dbReference type="Proteomes" id="UP000226257">
    <property type="component" value="Unassembled WGS sequence"/>
</dbReference>
<gene>
    <name evidence="2" type="ORF">COK98_27370</name>
</gene>
<dbReference type="CDD" id="cd12797">
    <property type="entry name" value="M23_peptidase"/>
    <property type="match status" value="1"/>
</dbReference>
<dbReference type="EMBL" id="NVDQ01000041">
    <property type="protein sequence ID" value="PFV02328.1"/>
    <property type="molecule type" value="Genomic_DNA"/>
</dbReference>
<dbReference type="InterPro" id="IPR050570">
    <property type="entry name" value="Cell_wall_metabolism_enzyme"/>
</dbReference>
<evidence type="ECO:0000259" key="1">
    <source>
        <dbReference type="Pfam" id="PF01551"/>
    </source>
</evidence>
<sequence>INYKGKNGYIASQYLSKEQVSSGFIKPASGRYTSEFGMRGGKMHHGLDIANSGTVPVVAAADGKVIRSYYSTSYGNVVFVSHNINGEAYTTVYAHLKNRSVSVGQTIKQGKQVGFMGQTGQATGQHLHFEIHKGEWNVQKSNAVNPKLYIN</sequence>
<comment type="caution">
    <text evidence="2">The sequence shown here is derived from an EMBL/GenBank/DDBJ whole genome shotgun (WGS) entry which is preliminary data.</text>
</comment>
<evidence type="ECO:0000313" key="3">
    <source>
        <dbReference type="Proteomes" id="UP000226257"/>
    </source>
</evidence>
<dbReference type="PANTHER" id="PTHR21666">
    <property type="entry name" value="PEPTIDASE-RELATED"/>
    <property type="match status" value="1"/>
</dbReference>
<feature type="non-terminal residue" evidence="2">
    <location>
        <position position="1"/>
    </location>
</feature>
<dbReference type="InterPro" id="IPR016047">
    <property type="entry name" value="M23ase_b-sheet_dom"/>
</dbReference>
<name>A0A9X7G584_BACCE</name>
<dbReference type="SUPFAM" id="SSF51261">
    <property type="entry name" value="Duplicated hybrid motif"/>
    <property type="match status" value="1"/>
</dbReference>
<protein>
    <submittedName>
        <fullName evidence="2">Peptidase M23</fullName>
    </submittedName>
</protein>